<comment type="similarity">
    <text evidence="2">Belongs to the membrane fusion protein (MFP) (TC 8.A.1) family.</text>
</comment>
<feature type="compositionally biased region" description="Low complexity" evidence="4">
    <location>
        <begin position="145"/>
        <end position="180"/>
    </location>
</feature>
<evidence type="ECO:0000256" key="3">
    <source>
        <dbReference type="ARBA" id="ARBA00023054"/>
    </source>
</evidence>
<dbReference type="EMBL" id="JAIQZJ010000001">
    <property type="protein sequence ID" value="MBZ5736735.1"/>
    <property type="molecule type" value="Genomic_DNA"/>
</dbReference>
<name>A0ABS7U6Y9_9ACTN</name>
<dbReference type="Pfam" id="PF25967">
    <property type="entry name" value="RND-MFP_C"/>
    <property type="match status" value="1"/>
</dbReference>
<dbReference type="Proteomes" id="UP000780875">
    <property type="component" value="Unassembled WGS sequence"/>
</dbReference>
<evidence type="ECO:0000259" key="6">
    <source>
        <dbReference type="Pfam" id="PF25967"/>
    </source>
</evidence>
<evidence type="ECO:0000256" key="2">
    <source>
        <dbReference type="ARBA" id="ARBA00009477"/>
    </source>
</evidence>
<comment type="caution">
    <text evidence="7">The sequence shown here is derived from an EMBL/GenBank/DDBJ whole genome shotgun (WGS) entry which is preliminary data.</text>
</comment>
<evidence type="ECO:0000256" key="1">
    <source>
        <dbReference type="ARBA" id="ARBA00004196"/>
    </source>
</evidence>
<feature type="region of interest" description="Disordered" evidence="4">
    <location>
        <begin position="583"/>
        <end position="625"/>
    </location>
</feature>
<dbReference type="Pfam" id="PF25917">
    <property type="entry name" value="BSH_RND"/>
    <property type="match status" value="1"/>
</dbReference>
<dbReference type="InterPro" id="IPR050465">
    <property type="entry name" value="UPF0194_transport"/>
</dbReference>
<feature type="compositionally biased region" description="Low complexity" evidence="4">
    <location>
        <begin position="124"/>
        <end position="138"/>
    </location>
</feature>
<evidence type="ECO:0000313" key="8">
    <source>
        <dbReference type="Proteomes" id="UP000780875"/>
    </source>
</evidence>
<dbReference type="Gene3D" id="2.40.420.20">
    <property type="match status" value="1"/>
</dbReference>
<dbReference type="InterPro" id="IPR006143">
    <property type="entry name" value="RND_pump_MFP"/>
</dbReference>
<gene>
    <name evidence="7" type="ORF">K8U61_01075</name>
</gene>
<accession>A0ABS7U6Y9</accession>
<dbReference type="SUPFAM" id="SSF111369">
    <property type="entry name" value="HlyD-like secretion proteins"/>
    <property type="match status" value="2"/>
</dbReference>
<feature type="region of interest" description="Disordered" evidence="4">
    <location>
        <begin position="113"/>
        <end position="180"/>
    </location>
</feature>
<feature type="region of interest" description="Disordered" evidence="4">
    <location>
        <begin position="300"/>
        <end position="376"/>
    </location>
</feature>
<comment type="subcellular location">
    <subcellularLocation>
        <location evidence="1">Cell envelope</location>
    </subcellularLocation>
</comment>
<dbReference type="RefSeq" id="WP_224121108.1">
    <property type="nucleotide sequence ID" value="NZ_JAIQZJ010000001.1"/>
</dbReference>
<feature type="domain" description="Multidrug resistance protein MdtA-like C-terminal permuted SH3" evidence="6">
    <location>
        <begin position="523"/>
        <end position="578"/>
    </location>
</feature>
<dbReference type="NCBIfam" id="TIGR01730">
    <property type="entry name" value="RND_mfp"/>
    <property type="match status" value="1"/>
</dbReference>
<dbReference type="Gene3D" id="2.40.30.170">
    <property type="match status" value="1"/>
</dbReference>
<proteinExistence type="inferred from homology"/>
<dbReference type="InterPro" id="IPR058625">
    <property type="entry name" value="MdtA-like_BSH"/>
</dbReference>
<sequence length="625" mass="60390">MRRPGRRARRVIAGGVVVAVVGVGYAAYAANADAPSYRTTSATTGDVEQTLDVSGSVEPAGRADLAFATSGTIESITVKAGQTVKAGEVLGELDDTSLRKTLQQARATLASARAQLESDEDAQADTVSSASSSSSTGSSSGGGTTTPSTGGQSTPTDTATDTPTDTPTDDPTTPTDDGGLSDALAELAAEQQAVVDAQSTVSASLTAAQDALAAQQTACTDAFSTDPGDPSDDPTTDPTDGATTDPGTGTGDDATNQACSDALTAVQTAQQQVSTDQDALQTALEDLSGTLTDAITALQQSGQSGGSDSSGGSDGSGGSGGSDTSTGGQGSQQQSSGSGSSGSSPASSGSGSASAASSSSSASSASSASSSSSMSGSTTVSAATLAQDQAAIDQARADVITAKEALRTATVTAPFAGKVVSVDAAEGDSVSSGTEVFIVVAPGTTTVQVDASSSEVQQLEVGQTATATPAGSDQELVGTVTQISTVPDDSSTYPVTITLKKKDLDIATGLNASVSIVTGTATDVVTVPASAVSDGVVMVVGDDGEATRTRVTTGVVGATTVEVTDGLEAGDEVVLADLKEALPTTDDSSTNQGGFGGGGFSGGGGGFPSGGSGFSPPSGGGGFPG</sequence>
<protein>
    <submittedName>
        <fullName evidence="7">Efflux RND transporter periplasmic adaptor subunit</fullName>
    </submittedName>
</protein>
<feature type="region of interest" description="Disordered" evidence="4">
    <location>
        <begin position="221"/>
        <end position="256"/>
    </location>
</feature>
<evidence type="ECO:0000256" key="4">
    <source>
        <dbReference type="SAM" id="MobiDB-lite"/>
    </source>
</evidence>
<feature type="domain" description="Multidrug resistance protein MdtA-like barrel-sandwich hybrid" evidence="5">
    <location>
        <begin position="69"/>
        <end position="440"/>
    </location>
</feature>
<evidence type="ECO:0000313" key="7">
    <source>
        <dbReference type="EMBL" id="MBZ5736735.1"/>
    </source>
</evidence>
<feature type="compositionally biased region" description="Low complexity" evidence="4">
    <location>
        <begin position="236"/>
        <end position="256"/>
    </location>
</feature>
<keyword evidence="8" id="KW-1185">Reference proteome</keyword>
<evidence type="ECO:0000259" key="5">
    <source>
        <dbReference type="Pfam" id="PF25917"/>
    </source>
</evidence>
<feature type="compositionally biased region" description="Low complexity" evidence="4">
    <location>
        <begin position="322"/>
        <end position="376"/>
    </location>
</feature>
<keyword evidence="3" id="KW-0175">Coiled coil</keyword>
<dbReference type="Gene3D" id="1.10.287.470">
    <property type="entry name" value="Helix hairpin bin"/>
    <property type="match status" value="2"/>
</dbReference>
<organism evidence="7 8">
    <name type="scientific">Nocardioides mangrovi</name>
    <dbReference type="NCBI Taxonomy" id="2874580"/>
    <lineage>
        <taxon>Bacteria</taxon>
        <taxon>Bacillati</taxon>
        <taxon>Actinomycetota</taxon>
        <taxon>Actinomycetes</taxon>
        <taxon>Propionibacteriales</taxon>
        <taxon>Nocardioidaceae</taxon>
        <taxon>Nocardioides</taxon>
    </lineage>
</organism>
<dbReference type="InterPro" id="IPR058627">
    <property type="entry name" value="MdtA-like_C"/>
</dbReference>
<feature type="compositionally biased region" description="Gly residues" evidence="4">
    <location>
        <begin position="593"/>
        <end position="625"/>
    </location>
</feature>
<feature type="compositionally biased region" description="Gly residues" evidence="4">
    <location>
        <begin position="303"/>
        <end position="321"/>
    </location>
</feature>
<dbReference type="Gene3D" id="2.40.50.100">
    <property type="match status" value="2"/>
</dbReference>
<reference evidence="7 8" key="1">
    <citation type="submission" date="2021-09" db="EMBL/GenBank/DDBJ databases">
        <title>Whole genome sequence of Nocardioides sp. GBK3QG-3.</title>
        <authorList>
            <person name="Tuo L."/>
        </authorList>
    </citation>
    <scope>NUCLEOTIDE SEQUENCE [LARGE SCALE GENOMIC DNA]</scope>
    <source>
        <strain evidence="7 8">GBK3QG-3</strain>
    </source>
</reference>
<dbReference type="PANTHER" id="PTHR32347">
    <property type="entry name" value="EFFLUX SYSTEM COMPONENT YKNX-RELATED"/>
    <property type="match status" value="1"/>
</dbReference>
<dbReference type="PANTHER" id="PTHR32347:SF23">
    <property type="entry name" value="BLL5650 PROTEIN"/>
    <property type="match status" value="1"/>
</dbReference>